<dbReference type="Gene3D" id="3.30.465.10">
    <property type="match status" value="1"/>
</dbReference>
<dbReference type="SMART" id="SM01092">
    <property type="entry name" value="CO_deh_flav_C"/>
    <property type="match status" value="1"/>
</dbReference>
<dbReference type="OrthoDB" id="9793944at2"/>
<dbReference type="SUPFAM" id="SSF55447">
    <property type="entry name" value="CO dehydrogenase flavoprotein C-terminal domain-like"/>
    <property type="match status" value="1"/>
</dbReference>
<name>H6RKH4_BLASD</name>
<dbReference type="GO" id="GO:0016491">
    <property type="term" value="F:oxidoreductase activity"/>
    <property type="evidence" value="ECO:0007669"/>
    <property type="project" value="UniProtKB-KW"/>
</dbReference>
<dbReference type="Gene3D" id="3.30.390.50">
    <property type="entry name" value="CO dehydrogenase flavoprotein, C-terminal domain"/>
    <property type="match status" value="1"/>
</dbReference>
<keyword evidence="2" id="KW-0274">FAD</keyword>
<keyword evidence="3 5" id="KW-0560">Oxidoreductase</keyword>
<evidence type="ECO:0000256" key="3">
    <source>
        <dbReference type="ARBA" id="ARBA00023002"/>
    </source>
</evidence>
<evidence type="ECO:0000313" key="5">
    <source>
        <dbReference type="EMBL" id="CCG02393.1"/>
    </source>
</evidence>
<dbReference type="EMBL" id="FO117623">
    <property type="protein sequence ID" value="CCG02393.1"/>
    <property type="molecule type" value="Genomic_DNA"/>
</dbReference>
<dbReference type="Pfam" id="PF03450">
    <property type="entry name" value="CO_deh_flav_C"/>
    <property type="match status" value="1"/>
</dbReference>
<keyword evidence="1" id="KW-0285">Flavoprotein</keyword>
<dbReference type="Proteomes" id="UP000007517">
    <property type="component" value="Chromosome"/>
</dbReference>
<dbReference type="STRING" id="1146883.BLASA_1461"/>
<dbReference type="HOGENOM" id="CLU_058050_3_0_11"/>
<feature type="domain" description="FAD-binding PCMH-type" evidence="4">
    <location>
        <begin position="1"/>
        <end position="177"/>
    </location>
</feature>
<gene>
    <name evidence="5" type="primary">coxM5</name>
    <name evidence="5" type="ordered locus">BLASA_1461</name>
</gene>
<dbReference type="KEGG" id="bsd:BLASA_1461"/>
<evidence type="ECO:0000313" key="6">
    <source>
        <dbReference type="Proteomes" id="UP000007517"/>
    </source>
</evidence>
<organism evidence="5 6">
    <name type="scientific">Blastococcus saxobsidens (strain DD2)</name>
    <dbReference type="NCBI Taxonomy" id="1146883"/>
    <lineage>
        <taxon>Bacteria</taxon>
        <taxon>Bacillati</taxon>
        <taxon>Actinomycetota</taxon>
        <taxon>Actinomycetes</taxon>
        <taxon>Geodermatophilales</taxon>
        <taxon>Geodermatophilaceae</taxon>
        <taxon>Blastococcus</taxon>
    </lineage>
</organism>
<dbReference type="InterPro" id="IPR036683">
    <property type="entry name" value="CO_DH_flav_C_dom_sf"/>
</dbReference>
<dbReference type="PROSITE" id="PS51387">
    <property type="entry name" value="FAD_PCMH"/>
    <property type="match status" value="1"/>
</dbReference>
<evidence type="ECO:0000259" key="4">
    <source>
        <dbReference type="PROSITE" id="PS51387"/>
    </source>
</evidence>
<dbReference type="InterPro" id="IPR051312">
    <property type="entry name" value="Diverse_Substr_Oxidored"/>
</dbReference>
<dbReference type="PANTHER" id="PTHR42659">
    <property type="entry name" value="XANTHINE DEHYDROGENASE SUBUNIT C-RELATED"/>
    <property type="match status" value="1"/>
</dbReference>
<dbReference type="eggNOG" id="COG1319">
    <property type="taxonomic scope" value="Bacteria"/>
</dbReference>
<dbReference type="GO" id="GO:0071949">
    <property type="term" value="F:FAD binding"/>
    <property type="evidence" value="ECO:0007669"/>
    <property type="project" value="InterPro"/>
</dbReference>
<keyword evidence="6" id="KW-1185">Reference proteome</keyword>
<dbReference type="InterPro" id="IPR016167">
    <property type="entry name" value="FAD-bd_PCMH_sub1"/>
</dbReference>
<dbReference type="InterPro" id="IPR016166">
    <property type="entry name" value="FAD-bd_PCMH"/>
</dbReference>
<sequence length="294" mass="31219">MKPPRFAYYDPASVAEAVELKARFETDALVLAGGQSLMPMLNTRLAKPDALVDINRITSLQQLEVGQTHVELGALVRQHRLESDPVVARNVPLLAAVTHYIGHVENRHRGTVGGSLAHADSAAELPTAALTLDAEMVIEGPAGRRVEAARDFFAGWMTTTIAPDELLVAVRFPITPAGAGWGFVEVARREGDFALAAAAAQLRLDDAGRVAEIAIGVASVTDRPVRASETEAALLGRLPTADAVAAAARAVEEQVTASDDLHATHSYRRHLAATVTQRAVLAAVRRAAQEGNRS</sequence>
<dbReference type="Gene3D" id="3.30.43.10">
    <property type="entry name" value="Uridine Diphospho-n-acetylenolpyruvylglucosamine Reductase, domain 2"/>
    <property type="match status" value="1"/>
</dbReference>
<proteinExistence type="predicted"/>
<evidence type="ECO:0000256" key="1">
    <source>
        <dbReference type="ARBA" id="ARBA00022630"/>
    </source>
</evidence>
<dbReference type="EC" id="1.2.99.2" evidence="5"/>
<dbReference type="PANTHER" id="PTHR42659:SF2">
    <property type="entry name" value="XANTHINE DEHYDROGENASE SUBUNIT C-RELATED"/>
    <property type="match status" value="1"/>
</dbReference>
<dbReference type="Pfam" id="PF00941">
    <property type="entry name" value="FAD_binding_5"/>
    <property type="match status" value="1"/>
</dbReference>
<reference evidence="6" key="2">
    <citation type="submission" date="2012-02" db="EMBL/GenBank/DDBJ databases">
        <title>Complete genome sequence of Blastococcus saxobsidens strain DD2.</title>
        <authorList>
            <person name="Genoscope."/>
        </authorList>
    </citation>
    <scope>NUCLEOTIDE SEQUENCE [LARGE SCALE GENOMIC DNA]</scope>
    <source>
        <strain evidence="6">DD2</strain>
    </source>
</reference>
<dbReference type="InterPro" id="IPR036318">
    <property type="entry name" value="FAD-bd_PCMH-like_sf"/>
</dbReference>
<dbReference type="InterPro" id="IPR016169">
    <property type="entry name" value="FAD-bd_PCMH_sub2"/>
</dbReference>
<accession>H6RKH4</accession>
<evidence type="ECO:0000256" key="2">
    <source>
        <dbReference type="ARBA" id="ARBA00022827"/>
    </source>
</evidence>
<dbReference type="InterPro" id="IPR002346">
    <property type="entry name" value="Mopterin_DH_FAD-bd"/>
</dbReference>
<dbReference type="RefSeq" id="WP_014375288.1">
    <property type="nucleotide sequence ID" value="NC_016943.1"/>
</dbReference>
<dbReference type="InterPro" id="IPR005107">
    <property type="entry name" value="CO_DH_flav_C"/>
</dbReference>
<dbReference type="AlphaFoldDB" id="H6RKH4"/>
<dbReference type="SUPFAM" id="SSF56176">
    <property type="entry name" value="FAD-binding/transporter-associated domain-like"/>
    <property type="match status" value="1"/>
</dbReference>
<protein>
    <submittedName>
        <fullName evidence="5">Carbon monoxide dehydrogenase FAD-binding medium chain</fullName>
        <ecNumber evidence="5">1.2.99.2</ecNumber>
    </submittedName>
</protein>
<reference evidence="5 6" key="1">
    <citation type="journal article" date="2012" name="J. Bacteriol.">
        <title>Genome Sequence of Blastococcus saxobsidens DD2, a Stone-Inhabiting Bacterium.</title>
        <authorList>
            <person name="Chouaia B."/>
            <person name="Crotti E."/>
            <person name="Brusetti L."/>
            <person name="Daffonchio D."/>
            <person name="Essoussi I."/>
            <person name="Nouioui I."/>
            <person name="Sbissi I."/>
            <person name="Ghodhbane-Gtari F."/>
            <person name="Gtari M."/>
            <person name="Vacherie B."/>
            <person name="Barbe V."/>
            <person name="Medigue C."/>
            <person name="Gury J."/>
            <person name="Pujic P."/>
            <person name="Normand P."/>
        </authorList>
    </citation>
    <scope>NUCLEOTIDE SEQUENCE [LARGE SCALE GENOMIC DNA]</scope>
    <source>
        <strain evidence="5 6">DD2</strain>
    </source>
</reference>